<dbReference type="GO" id="GO:0031573">
    <property type="term" value="P:mitotic intra-S DNA damage checkpoint signaling"/>
    <property type="evidence" value="ECO:0007669"/>
    <property type="project" value="TreeGrafter"/>
</dbReference>
<dbReference type="Pfam" id="PF21292">
    <property type="entry name" value="EME1-MUS81_C"/>
    <property type="match status" value="1"/>
</dbReference>
<dbReference type="Proteomes" id="UP000053890">
    <property type="component" value="Unassembled WGS sequence"/>
</dbReference>
<evidence type="ECO:0000256" key="13">
    <source>
        <dbReference type="SAM" id="MobiDB-lite"/>
    </source>
</evidence>
<reference evidence="14 15" key="1">
    <citation type="journal article" date="2015" name="Front. Microbiol.">
        <title>Genome sequence of the plant growth promoting endophytic yeast Rhodotorula graminis WP1.</title>
        <authorList>
            <person name="Firrincieli A."/>
            <person name="Otillar R."/>
            <person name="Salamov A."/>
            <person name="Schmutz J."/>
            <person name="Khan Z."/>
            <person name="Redman R.S."/>
            <person name="Fleck N.D."/>
            <person name="Lindquist E."/>
            <person name="Grigoriev I.V."/>
            <person name="Doty S.L."/>
        </authorList>
    </citation>
    <scope>NUCLEOTIDE SEQUENCE [LARGE SCALE GENOMIC DNA]</scope>
    <source>
        <strain evidence="14 15">WP1</strain>
    </source>
</reference>
<evidence type="ECO:0000256" key="6">
    <source>
        <dbReference type="ARBA" id="ARBA00022763"/>
    </source>
</evidence>
<evidence type="ECO:0000256" key="2">
    <source>
        <dbReference type="ARBA" id="ARBA00004123"/>
    </source>
</evidence>
<evidence type="ECO:0000256" key="5">
    <source>
        <dbReference type="ARBA" id="ARBA00022759"/>
    </source>
</evidence>
<dbReference type="OMA" id="AIFTQHI"/>
<comment type="subcellular location">
    <subcellularLocation>
        <location evidence="2">Nucleus</location>
    </subcellularLocation>
</comment>
<dbReference type="OrthoDB" id="343092at2759"/>
<dbReference type="Gene3D" id="1.10.150.670">
    <property type="entry name" value="Crossover junction endonuclease EME1, DNA-binding domain"/>
    <property type="match status" value="1"/>
</dbReference>
<feature type="region of interest" description="Disordered" evidence="13">
    <location>
        <begin position="166"/>
        <end position="227"/>
    </location>
</feature>
<evidence type="ECO:0000256" key="11">
    <source>
        <dbReference type="ARBA" id="ARBA00023242"/>
    </source>
</evidence>
<feature type="region of interest" description="Disordered" evidence="13">
    <location>
        <begin position="1"/>
        <end position="60"/>
    </location>
</feature>
<keyword evidence="6" id="KW-0227">DNA damage</keyword>
<evidence type="ECO:0000256" key="8">
    <source>
        <dbReference type="ARBA" id="ARBA00022842"/>
    </source>
</evidence>
<dbReference type="InterPro" id="IPR042530">
    <property type="entry name" value="EME1/EME2_C"/>
</dbReference>
<dbReference type="InterPro" id="IPR033310">
    <property type="entry name" value="Mms4/EME1/EME2"/>
</dbReference>
<dbReference type="GO" id="GO:0046872">
    <property type="term" value="F:metal ion binding"/>
    <property type="evidence" value="ECO:0007669"/>
    <property type="project" value="UniProtKB-KW"/>
</dbReference>
<evidence type="ECO:0000256" key="3">
    <source>
        <dbReference type="ARBA" id="ARBA00022722"/>
    </source>
</evidence>
<comment type="cofactor">
    <cofactor evidence="1">
        <name>Mg(2+)</name>
        <dbReference type="ChEBI" id="CHEBI:18420"/>
    </cofactor>
</comment>
<dbReference type="RefSeq" id="XP_018272562.1">
    <property type="nucleotide sequence ID" value="XM_018416374.1"/>
</dbReference>
<feature type="compositionally biased region" description="Low complexity" evidence="13">
    <location>
        <begin position="33"/>
        <end position="46"/>
    </location>
</feature>
<dbReference type="PANTHER" id="PTHR21077:SF5">
    <property type="entry name" value="CROSSOVER JUNCTION ENDONUCLEASE MMS4"/>
    <property type="match status" value="1"/>
</dbReference>
<evidence type="ECO:0000313" key="14">
    <source>
        <dbReference type="EMBL" id="KPV76513.1"/>
    </source>
</evidence>
<evidence type="ECO:0000256" key="7">
    <source>
        <dbReference type="ARBA" id="ARBA00022801"/>
    </source>
</evidence>
<keyword evidence="7" id="KW-0378">Hydrolase</keyword>
<gene>
    <name evidence="14" type="ORF">RHOBADRAFT_52509</name>
</gene>
<dbReference type="EMBL" id="KQ474076">
    <property type="protein sequence ID" value="KPV76513.1"/>
    <property type="molecule type" value="Genomic_DNA"/>
</dbReference>
<dbReference type="Gene3D" id="3.40.50.10130">
    <property type="match status" value="1"/>
</dbReference>
<dbReference type="GeneID" id="28976822"/>
<dbReference type="GO" id="GO:0000712">
    <property type="term" value="P:resolution of meiotic recombination intermediates"/>
    <property type="evidence" value="ECO:0007669"/>
    <property type="project" value="TreeGrafter"/>
</dbReference>
<evidence type="ECO:0000256" key="9">
    <source>
        <dbReference type="ARBA" id="ARBA00023172"/>
    </source>
</evidence>
<keyword evidence="8" id="KW-0460">Magnesium</keyword>
<dbReference type="GO" id="GO:0031297">
    <property type="term" value="P:replication fork processing"/>
    <property type="evidence" value="ECO:0007669"/>
    <property type="project" value="TreeGrafter"/>
</dbReference>
<name>A0A194S714_RHOGW</name>
<dbReference type="STRING" id="578459.A0A194S714"/>
<evidence type="ECO:0000256" key="10">
    <source>
        <dbReference type="ARBA" id="ARBA00023204"/>
    </source>
</evidence>
<evidence type="ECO:0000256" key="4">
    <source>
        <dbReference type="ARBA" id="ARBA00022723"/>
    </source>
</evidence>
<accession>A0A194S714</accession>
<organism evidence="14 15">
    <name type="scientific">Rhodotorula graminis (strain WP1)</name>
    <dbReference type="NCBI Taxonomy" id="578459"/>
    <lineage>
        <taxon>Eukaryota</taxon>
        <taxon>Fungi</taxon>
        <taxon>Dikarya</taxon>
        <taxon>Basidiomycota</taxon>
        <taxon>Pucciniomycotina</taxon>
        <taxon>Microbotryomycetes</taxon>
        <taxon>Sporidiobolales</taxon>
        <taxon>Sporidiobolaceae</taxon>
        <taxon>Rhodotorula</taxon>
    </lineage>
</organism>
<protein>
    <submittedName>
        <fullName evidence="14">Uncharacterized protein</fullName>
    </submittedName>
</protein>
<evidence type="ECO:0000256" key="12">
    <source>
        <dbReference type="ARBA" id="ARBA00023254"/>
    </source>
</evidence>
<evidence type="ECO:0000256" key="1">
    <source>
        <dbReference type="ARBA" id="ARBA00001946"/>
    </source>
</evidence>
<keyword evidence="9" id="KW-0233">DNA recombination</keyword>
<dbReference type="GO" id="GO:0008821">
    <property type="term" value="F:crossover junction DNA endonuclease activity"/>
    <property type="evidence" value="ECO:0007669"/>
    <property type="project" value="TreeGrafter"/>
</dbReference>
<sequence length="757" mass="80299">MESPSSDGLVVVEPSRTKSHASTRPPPADPRARSTSAAATGARRLAQQPSNIIELGDSSDDELPVVVAARSARLGDEDDDEVVIVGGTAMDLAARTMRPFPDPSSEDSLPAVSTLWGGAGLSSARSAGQTAGRSASLLVGTGTSAAQTLPLARSHTLAVIPDLSSSHLAPTSSPHGLPPPPAHRAAAHAFPSSSPAYHALSPAPTAKGKGRSRAGGPGSSSLFRPDLNDDLDLVDIRSTTAATARTDPQWRPPIEEDLWADILTSPGPKGKVKGKGRAKDRAGVDEGGREKKGKGKGRALDGEVDAAAGRKRSASAAAADGGREDALGPGPQKKVARPTTSTNSTSTAPAPARAASASSTAGLSKTALKKLETADRVRLREANTLRAGDKKASTAELTMHVSGRAFLLGDEGGDDVDEPAAAGAGASRKRPRKKAGAVKGSPWLDIVRDVRERLAAYACDVEEPGRAAAAREEEDVLGDLEVEGAVRWTRVCDRMWSDERRMFVPLRDGEHIVVEEDSRLVFLSALDFSTHVANSTLSAHLSTIQARLAAHVNLFVLVFGLGSLFRDMERARQEAYRNSVRGGAGDERAVRPAGIGERQPGKDELELALMRVQIESRCMIVSVDKVSEAVDWLEQLTFDVGQKPYQRLKHSHVALLGTSEDKVQSGKDLQDTYIKLLASVPKVTEPVAKGIVAEYPTLRELYEAWQACEGERDRREMLVGIGKGRNLDGTATHRAIGKDLSATVYRIMTSRDPDMFI</sequence>
<keyword evidence="3" id="KW-0540">Nuclease</keyword>
<dbReference type="AlphaFoldDB" id="A0A194S714"/>
<feature type="compositionally biased region" description="Low complexity" evidence="13">
    <location>
        <begin position="183"/>
        <end position="199"/>
    </location>
</feature>
<keyword evidence="4" id="KW-0479">Metal-binding</keyword>
<feature type="compositionally biased region" description="Low complexity" evidence="13">
    <location>
        <begin position="337"/>
        <end position="361"/>
    </location>
</feature>
<dbReference type="PANTHER" id="PTHR21077">
    <property type="entry name" value="EME1 PROTEIN"/>
    <property type="match status" value="1"/>
</dbReference>
<dbReference type="GO" id="GO:0005634">
    <property type="term" value="C:nucleus"/>
    <property type="evidence" value="ECO:0007669"/>
    <property type="project" value="UniProtKB-SubCell"/>
</dbReference>
<feature type="compositionally biased region" description="Basic and acidic residues" evidence="13">
    <location>
        <begin position="277"/>
        <end position="290"/>
    </location>
</feature>
<keyword evidence="11" id="KW-0539">Nucleus</keyword>
<evidence type="ECO:0000313" key="15">
    <source>
        <dbReference type="Proteomes" id="UP000053890"/>
    </source>
</evidence>
<dbReference type="GO" id="GO:0006302">
    <property type="term" value="P:double-strand break repair"/>
    <property type="evidence" value="ECO:0007669"/>
    <property type="project" value="TreeGrafter"/>
</dbReference>
<keyword evidence="15" id="KW-1185">Reference proteome</keyword>
<keyword evidence="12" id="KW-0469">Meiosis</keyword>
<keyword evidence="10" id="KW-0234">DNA repair</keyword>
<proteinExistence type="predicted"/>
<feature type="region of interest" description="Disordered" evidence="13">
    <location>
        <begin position="240"/>
        <end position="364"/>
    </location>
</feature>
<keyword evidence="5" id="KW-0255">Endonuclease</keyword>
<dbReference type="GO" id="GO:0048476">
    <property type="term" value="C:Holliday junction resolvase complex"/>
    <property type="evidence" value="ECO:0007669"/>
    <property type="project" value="InterPro"/>
</dbReference>